<evidence type="ECO:0000256" key="4">
    <source>
        <dbReference type="ARBA" id="ARBA00022553"/>
    </source>
</evidence>
<evidence type="ECO:0000256" key="10">
    <source>
        <dbReference type="SAM" id="MobiDB-lite"/>
    </source>
</evidence>
<comment type="subcellular location">
    <subcellularLocation>
        <location evidence="1">Nucleus</location>
        <location evidence="1">Nucleolus</location>
    </subcellularLocation>
</comment>
<dbReference type="SMART" id="SM00386">
    <property type="entry name" value="HAT"/>
    <property type="match status" value="6"/>
</dbReference>
<feature type="domain" description="S1 motif" evidence="11">
    <location>
        <begin position="556"/>
        <end position="626"/>
    </location>
</feature>
<feature type="domain" description="S1 motif" evidence="11">
    <location>
        <begin position="945"/>
        <end position="1031"/>
    </location>
</feature>
<dbReference type="FunFam" id="1.25.40.10:FF:000065">
    <property type="entry name" value="Programmed cell death 11"/>
    <property type="match status" value="1"/>
</dbReference>
<dbReference type="InterPro" id="IPR003107">
    <property type="entry name" value="HAT"/>
</dbReference>
<feature type="domain" description="S1 motif" evidence="11">
    <location>
        <begin position="833"/>
        <end position="902"/>
    </location>
</feature>
<dbReference type="Proteomes" id="UP000244722">
    <property type="component" value="Unassembled WGS sequence"/>
</dbReference>
<gene>
    <name evidence="12" type="ORF">B9Z19DRAFT_1029490</name>
</gene>
<dbReference type="InterPro" id="IPR057302">
    <property type="entry name" value="Rrp5_S1"/>
</dbReference>
<accession>A0A2T6ZKS5</accession>
<dbReference type="CDD" id="cd05698">
    <property type="entry name" value="S1_Rrp5_repeat_hs6_sc5"/>
    <property type="match status" value="1"/>
</dbReference>
<dbReference type="SMART" id="SM00316">
    <property type="entry name" value="S1"/>
    <property type="match status" value="11"/>
</dbReference>
<feature type="domain" description="S1 motif" evidence="11">
    <location>
        <begin position="463"/>
        <end position="539"/>
    </location>
</feature>
<dbReference type="CDD" id="cd05697">
    <property type="entry name" value="S1_Rrp5_repeat_hs5"/>
    <property type="match status" value="1"/>
</dbReference>
<dbReference type="Gene3D" id="1.25.40.10">
    <property type="entry name" value="Tetratricopeptide repeat domain"/>
    <property type="match status" value="1"/>
</dbReference>
<evidence type="ECO:0000256" key="3">
    <source>
        <dbReference type="ARBA" id="ARBA00022552"/>
    </source>
</evidence>
<sequence length="1609" mass="176831">MGSDKKRKRPQDADPGPARESGTKKSPATANKRLRPEPSAAASKPELAKQSTLRASKDEEVSFPRGGGSILTPLEFKQISNDAAKDVLFETENVKAKSTKKPMREGLRRDKKAKKDEPKKDEQKGIKAEGLSYKRLLPGTLVLGCISQINKTDLALSLPNNLTGFVPLTSISESLNQKVEALIQDSDDDEDEDGEGKIETARSESSEDDVDLTSMFQIGQYLRAYVVSSSEPANSKSSSGSKNIKKRIELSLDPAMANSSLTAAELVIGCTIQASVTSVEDHGLVMNLGIGDDLKGFLSSKELGKGRSVADAKEGQVMLCTIVGLSSNGKIVKLSGDLEQKPSKKGKYSGGKAAWWLSSAPTVNTFLPGTGVEVLITDIAKRGKAVGIAGKVMGLVDATIDFFHASGWEEKDIESKFKVGEKIKARVIATYSEPRKLALSILPHILSFTRPIENEPTTILPTATIINSAKVLNIEPKTGLFLDVGVPGIPGFVHISRVSSNSKIEALSEDSGLYQTGSTHTARVIGYNSMDGLYLVSMEQKVLDQPFLRVEDIKIGEVVKGTIDRVLDSGRVIVNLAEGITGMVDSLHLSDIKLKHPEKKFREGVEVKARVLLVDRSKRRVRLTLKKAIVNSDAPIISSYEDTTPSTRSVGTLVKILPNGAIVKFFSDVCGFLPVSEMSEAYIQDPLKHFTVGQSVNVHVLSVDPTKQKLRVSCKDPNLFGEAQKEALAKLPPGGVVSGTVVEKSADDLFVEINGLGAEGIRGVLVIGQLTDGSREKSLSVFKKLRAGQKLDDLLVLEKHEERRSITLSMKPSLVKAAKDGSMISKFEDVNEGETVKGWVRGTTLHSAFIGFAGGIVGVVYKKDLPAEAQPLPNFGYIKNQSITGRVVYIDPSERRFRLSLNSESPREGKVSPVTDTAGDSERLTGDTKSTKGELEKKEKKLVKGMVVPGRVTKVTDQQVFVQISESVFGPVSLTDLADDFSQAKTSKYSKNEVIHVCIIDIDPPDSKNLQNRFSTPELNASNKRVTLSTRPSRVMSSDLPVKDPEIQTITNVKVGDIRRGFVKQASPKGLFIAMGGNVTAWSKISDLSDKYLKEWEGLFTVGQLVRGKIMAVDSTLGHVQMSLRESDISGKERPKPTDYSTLKKGQIVKGSVKNIVEYGVFVRVDGPQNISGLCHKSQIADNAVEDISKLYAIGDPVKAKILSINPEKKRISFGLKASYFENEGSEDESEGESEDDSEGEGGVDLSTVKDFESDANEESDDGEEEEEEPEVKMTDEPAGEGLSTGGFDWSASILDKRGLDTDSERDTSLEEERHKKKRKKVQIKEDLTGNLATREPQSVADFERLLLGDPNDSKLWIMYMSFQLQLNEVEKAREIAERATKTIALREEKEKQNVWIAMLNMESMYGTDETLEEAFKRACQYNEAQGIHEKLASIYIQTSKTENADDLFKVMIKKFSQDPRIWVNYADFLLSSKQNREAARALLQRAMQALPQDQHKDLISKFAKLEFRSGDPERGRTLFENLLATFKKKSDLYNMFLDMEIKYGSEEDDGKEGVRALFKRALAEKTSTRQAKALFKKWLGFEKSKGDEKSVEAVTRKAKEYVEAKKGE</sequence>
<keyword evidence="13" id="KW-1185">Reference proteome</keyword>
<feature type="region of interest" description="Disordered" evidence="10">
    <location>
        <begin position="183"/>
        <end position="209"/>
    </location>
</feature>
<reference evidence="12 13" key="1">
    <citation type="submission" date="2017-04" db="EMBL/GenBank/DDBJ databases">
        <title>Draft genome sequence of Tuber borchii Vittad., a whitish edible truffle.</title>
        <authorList>
            <consortium name="DOE Joint Genome Institute"/>
            <person name="Murat C."/>
            <person name="Kuo A."/>
            <person name="Barry K.W."/>
            <person name="Clum A."/>
            <person name="Dockter R.B."/>
            <person name="Fauchery L."/>
            <person name="Iotti M."/>
            <person name="Kohler A."/>
            <person name="Labutti K."/>
            <person name="Lindquist E.A."/>
            <person name="Lipzen A."/>
            <person name="Ohm R.A."/>
            <person name="Wang M."/>
            <person name="Grigoriev I.V."/>
            <person name="Zambonelli A."/>
            <person name="Martin F.M."/>
        </authorList>
    </citation>
    <scope>NUCLEOTIDE SEQUENCE [LARGE SCALE GENOMIC DNA]</scope>
    <source>
        <strain evidence="12 13">Tbo3840</strain>
    </source>
</reference>
<dbReference type="Pfam" id="PF23240">
    <property type="entry name" value="HAT_PRP39_N"/>
    <property type="match status" value="1"/>
</dbReference>
<dbReference type="CDD" id="cd05693">
    <property type="entry name" value="S1_Rrp5_repeat_hs1_sc1"/>
    <property type="match status" value="1"/>
</dbReference>
<dbReference type="Gene3D" id="2.40.50.140">
    <property type="entry name" value="Nucleic acid-binding proteins"/>
    <property type="match status" value="10"/>
</dbReference>
<evidence type="ECO:0000256" key="5">
    <source>
        <dbReference type="ARBA" id="ARBA00022737"/>
    </source>
</evidence>
<evidence type="ECO:0000256" key="9">
    <source>
        <dbReference type="ARBA" id="ARBA00076674"/>
    </source>
</evidence>
<dbReference type="STRING" id="42251.A0A2T6ZKS5"/>
<name>A0A2T6ZKS5_TUBBO</name>
<dbReference type="GO" id="GO:0032040">
    <property type="term" value="C:small-subunit processome"/>
    <property type="evidence" value="ECO:0007669"/>
    <property type="project" value="TreeGrafter"/>
</dbReference>
<dbReference type="CDD" id="cd05708">
    <property type="entry name" value="S1_Rrp5_repeat_sc12"/>
    <property type="match status" value="1"/>
</dbReference>
<feature type="domain" description="S1 motif" evidence="11">
    <location>
        <begin position="646"/>
        <end position="715"/>
    </location>
</feature>
<evidence type="ECO:0000256" key="7">
    <source>
        <dbReference type="ARBA" id="ARBA00055575"/>
    </source>
</evidence>
<feature type="compositionally biased region" description="Acidic residues" evidence="10">
    <location>
        <begin position="1254"/>
        <end position="1270"/>
    </location>
</feature>
<dbReference type="FunFam" id="2.40.50.140:FF:000155">
    <property type="entry name" value="rRNA biogenesis protein RRP5"/>
    <property type="match status" value="1"/>
</dbReference>
<comment type="function">
    <text evidence="7">Involved in the biogenesis of rRNA. Required for the formation of 18S and 5.8S rRNA.</text>
</comment>
<dbReference type="FunFam" id="2.40.50.140:FF:000279">
    <property type="entry name" value="rRNA biogenesis protein rrp5"/>
    <property type="match status" value="1"/>
</dbReference>
<evidence type="ECO:0000256" key="6">
    <source>
        <dbReference type="ARBA" id="ARBA00023242"/>
    </source>
</evidence>
<dbReference type="PROSITE" id="PS50126">
    <property type="entry name" value="S1"/>
    <property type="match status" value="11"/>
</dbReference>
<feature type="domain" description="S1 motif" evidence="11">
    <location>
        <begin position="369"/>
        <end position="442"/>
    </location>
</feature>
<feature type="domain" description="S1 motif" evidence="11">
    <location>
        <begin position="139"/>
        <end position="253"/>
    </location>
</feature>
<feature type="compositionally biased region" description="Basic and acidic residues" evidence="10">
    <location>
        <begin position="195"/>
        <end position="205"/>
    </location>
</feature>
<dbReference type="GO" id="GO:0003723">
    <property type="term" value="F:RNA binding"/>
    <property type="evidence" value="ECO:0007669"/>
    <property type="project" value="TreeGrafter"/>
</dbReference>
<evidence type="ECO:0000313" key="13">
    <source>
        <dbReference type="Proteomes" id="UP000244722"/>
    </source>
</evidence>
<dbReference type="InterPro" id="IPR048059">
    <property type="entry name" value="Rrp5_S1_rpt_hs1_sc1"/>
</dbReference>
<evidence type="ECO:0000259" key="11">
    <source>
        <dbReference type="PROSITE" id="PS50126"/>
    </source>
</evidence>
<feature type="region of interest" description="Disordered" evidence="10">
    <location>
        <begin position="900"/>
        <end position="935"/>
    </location>
</feature>
<dbReference type="InterPro" id="IPR012340">
    <property type="entry name" value="NA-bd_OB-fold"/>
</dbReference>
<keyword evidence="5" id="KW-0677">Repeat</keyword>
<protein>
    <recommendedName>
        <fullName evidence="8">rRNA biogenesis protein RRP5</fullName>
    </recommendedName>
    <alternativeName>
        <fullName evidence="9">Ribosomal RNA-processing protein 5</fullName>
    </alternativeName>
</protein>
<feature type="compositionally biased region" description="Basic and acidic residues" evidence="10">
    <location>
        <begin position="102"/>
        <end position="126"/>
    </location>
</feature>
<evidence type="ECO:0000256" key="1">
    <source>
        <dbReference type="ARBA" id="ARBA00004604"/>
    </source>
</evidence>
<dbReference type="FunFam" id="2.40.50.140:FF:000103">
    <property type="entry name" value="protein RRP5 homolog"/>
    <property type="match status" value="2"/>
</dbReference>
<feature type="compositionally biased region" description="Basic and acidic residues" evidence="10">
    <location>
        <begin position="1295"/>
        <end position="1314"/>
    </location>
</feature>
<comment type="caution">
    <text evidence="12">The sequence shown here is derived from an EMBL/GenBank/DDBJ whole genome shotgun (WGS) entry which is preliminary data.</text>
</comment>
<dbReference type="PANTHER" id="PTHR23270">
    <property type="entry name" value="PROGRAMMED CELL DEATH PROTEIN 11 PRE-RRNA PROCESSING PROTEIN RRP5"/>
    <property type="match status" value="1"/>
</dbReference>
<dbReference type="OrthoDB" id="412781at2759"/>
<dbReference type="InterPro" id="IPR057301">
    <property type="entry name" value="Rrp5_OB_4th"/>
</dbReference>
<keyword evidence="3" id="KW-0698">rRNA processing</keyword>
<dbReference type="Pfam" id="PF00575">
    <property type="entry name" value="S1"/>
    <property type="match status" value="2"/>
</dbReference>
<feature type="domain" description="S1 motif" evidence="11">
    <location>
        <begin position="1056"/>
        <end position="1125"/>
    </location>
</feature>
<feature type="compositionally biased region" description="Acidic residues" evidence="10">
    <location>
        <begin position="185"/>
        <end position="194"/>
    </location>
</feature>
<feature type="region of interest" description="Disordered" evidence="10">
    <location>
        <begin position="1"/>
        <end position="74"/>
    </location>
</feature>
<dbReference type="FunFam" id="2.40.50.140:FF:000159">
    <property type="entry name" value="rRNA biogenesis protein rrp5"/>
    <property type="match status" value="1"/>
</dbReference>
<dbReference type="FunFam" id="2.40.50.140:FF:000196">
    <property type="entry name" value="rRNA biogenesis protein RRP5"/>
    <property type="match status" value="1"/>
</dbReference>
<dbReference type="Pfam" id="PF24685">
    <property type="entry name" value="OB_RRP5_4th"/>
    <property type="match status" value="1"/>
</dbReference>
<feature type="domain" description="S1 motif" evidence="11">
    <location>
        <begin position="1146"/>
        <end position="1217"/>
    </location>
</feature>
<feature type="compositionally biased region" description="Acidic residues" evidence="10">
    <location>
        <begin position="1224"/>
        <end position="1242"/>
    </location>
</feature>
<feature type="region of interest" description="Disordered" evidence="10">
    <location>
        <begin position="89"/>
        <end position="126"/>
    </location>
</feature>
<keyword evidence="4" id="KW-0597">Phosphoprotein</keyword>
<dbReference type="InterPro" id="IPR003029">
    <property type="entry name" value="S1_domain"/>
</dbReference>
<dbReference type="Pfam" id="PF23459">
    <property type="entry name" value="S1_RRP5"/>
    <property type="match status" value="3"/>
</dbReference>
<feature type="region of interest" description="Disordered" evidence="10">
    <location>
        <begin position="1222"/>
        <end position="1323"/>
    </location>
</feature>
<evidence type="ECO:0000256" key="8">
    <source>
        <dbReference type="ARBA" id="ARBA00073619"/>
    </source>
</evidence>
<proteinExistence type="predicted"/>
<feature type="compositionally biased region" description="Basic and acidic residues" evidence="10">
    <location>
        <begin position="920"/>
        <end position="935"/>
    </location>
</feature>
<organism evidence="12 13">
    <name type="scientific">Tuber borchii</name>
    <name type="common">White truffle</name>
    <dbReference type="NCBI Taxonomy" id="42251"/>
    <lineage>
        <taxon>Eukaryota</taxon>
        <taxon>Fungi</taxon>
        <taxon>Dikarya</taxon>
        <taxon>Ascomycota</taxon>
        <taxon>Pezizomycotina</taxon>
        <taxon>Pezizomycetes</taxon>
        <taxon>Pezizales</taxon>
        <taxon>Tuberaceae</taxon>
        <taxon>Tuber</taxon>
    </lineage>
</organism>
<dbReference type="GO" id="GO:0006364">
    <property type="term" value="P:rRNA processing"/>
    <property type="evidence" value="ECO:0007669"/>
    <property type="project" value="UniProtKB-KW"/>
</dbReference>
<feature type="domain" description="S1 motif" evidence="11">
    <location>
        <begin position="269"/>
        <end position="337"/>
    </location>
</feature>
<keyword evidence="6" id="KW-0539">Nucleus</keyword>
<dbReference type="SUPFAM" id="SSF50249">
    <property type="entry name" value="Nucleic acid-binding proteins"/>
    <property type="match status" value="11"/>
</dbReference>
<dbReference type="PANTHER" id="PTHR23270:SF10">
    <property type="entry name" value="PROTEIN RRP5 HOMOLOG"/>
    <property type="match status" value="1"/>
</dbReference>
<evidence type="ECO:0000256" key="2">
    <source>
        <dbReference type="ARBA" id="ARBA00022517"/>
    </source>
</evidence>
<keyword evidence="2" id="KW-0690">Ribosome biogenesis</keyword>
<dbReference type="InterPro" id="IPR011990">
    <property type="entry name" value="TPR-like_helical_dom_sf"/>
</dbReference>
<dbReference type="SUPFAM" id="SSF48452">
    <property type="entry name" value="TPR-like"/>
    <property type="match status" value="2"/>
</dbReference>
<evidence type="ECO:0000313" key="12">
    <source>
        <dbReference type="EMBL" id="PUU76097.1"/>
    </source>
</evidence>
<dbReference type="EMBL" id="NESQ01000202">
    <property type="protein sequence ID" value="PUU76097.1"/>
    <property type="molecule type" value="Genomic_DNA"/>
</dbReference>
<feature type="domain" description="S1 motif" evidence="11">
    <location>
        <begin position="734"/>
        <end position="811"/>
    </location>
</feature>
<dbReference type="InterPro" id="IPR045209">
    <property type="entry name" value="Rrp5"/>
</dbReference>